<protein>
    <submittedName>
        <fullName evidence="2">Thiolase family protein</fullName>
    </submittedName>
</protein>
<dbReference type="CDD" id="cd00829">
    <property type="entry name" value="SCP-x_thiolase"/>
    <property type="match status" value="1"/>
</dbReference>
<gene>
    <name evidence="2" type="ORF">CE154_008555</name>
</gene>
<dbReference type="AlphaFoldDB" id="A0A420KIJ9"/>
<dbReference type="Gene3D" id="3.40.47.10">
    <property type="match status" value="1"/>
</dbReference>
<dbReference type="PANTHER" id="PTHR42870:SF1">
    <property type="entry name" value="NON-SPECIFIC LIPID-TRANSFER PROTEIN-LIKE 2"/>
    <property type="match status" value="1"/>
</dbReference>
<evidence type="ECO:0000313" key="3">
    <source>
        <dbReference type="Proteomes" id="UP000216225"/>
    </source>
</evidence>
<dbReference type="InterPro" id="IPR055140">
    <property type="entry name" value="Thiolase_C_2"/>
</dbReference>
<dbReference type="EMBL" id="NKDB02000001">
    <property type="protein sequence ID" value="RKJ99752.1"/>
    <property type="molecule type" value="Genomic_DNA"/>
</dbReference>
<organism evidence="2 3">
    <name type="scientific">Alicycliphilus denitrificans</name>
    <dbReference type="NCBI Taxonomy" id="179636"/>
    <lineage>
        <taxon>Bacteria</taxon>
        <taxon>Pseudomonadati</taxon>
        <taxon>Pseudomonadota</taxon>
        <taxon>Betaproteobacteria</taxon>
        <taxon>Burkholderiales</taxon>
        <taxon>Comamonadaceae</taxon>
        <taxon>Alicycliphilus</taxon>
    </lineage>
</organism>
<dbReference type="PIRSF" id="PIRSF000429">
    <property type="entry name" value="Ac-CoA_Ac_transf"/>
    <property type="match status" value="1"/>
</dbReference>
<evidence type="ECO:0000259" key="1">
    <source>
        <dbReference type="Pfam" id="PF22691"/>
    </source>
</evidence>
<sequence length="376" mass="39684">MSLSGRYVIAGIGHTAFGKLPGQDTVSLNVEACRHALADACVDKSVVDAVFVKVPTSAHQFMYGQKVAEALGITPRMGGCWDQGGAANITLLSFAIMAIEAGQCDVALVCYADNPRSGNRAVYGRPRGDDAAYGWFSTAAGYGMIHRRHMIEYGTRPEDFAAVAIASRKHGAGNPSAQLRKPLDLEQYMVSPWVVDPLRKDDCALVSDGGAALVVMSAKRAKELGVAQPVPVLGFGHGQTSFELPQRATLTSTEAARAAHTAFQMAGAKPQDVDVAQLYDCFTVTVLMTLEDYGFCGKGEAGAFVRDGAIEYGGRLPVNTSGGLLSETGMPGLQLIMEGVRQMRGTARLQVSGAKLCVVSNQGGTMHTHGTLLLGN</sequence>
<dbReference type="GO" id="GO:0003988">
    <property type="term" value="F:acetyl-CoA C-acyltransferase activity"/>
    <property type="evidence" value="ECO:0007669"/>
    <property type="project" value="UniProtKB-ARBA"/>
</dbReference>
<dbReference type="RefSeq" id="WP_094436848.1">
    <property type="nucleotide sequence ID" value="NZ_NKDB02000001.1"/>
</dbReference>
<dbReference type="InterPro" id="IPR016039">
    <property type="entry name" value="Thiolase-like"/>
</dbReference>
<name>A0A420KIJ9_9BURK</name>
<reference evidence="2 3" key="1">
    <citation type="submission" date="2018-09" db="EMBL/GenBank/DDBJ databases">
        <title>Genome comparison of Alicycliphilus sp. BQ1, a polyurethanolytic bacterium, with its closest phylogenetic relatives Alicycliphilus denitrificans BC and K601, unable to attack polyurethane.</title>
        <authorList>
            <person name="Loza-Tavera H."/>
            <person name="Lozano L."/>
            <person name="Cevallos M."/>
            <person name="Maya-Lucas O."/>
            <person name="Garcia-Mena J."/>
            <person name="Hernandez J."/>
        </authorList>
    </citation>
    <scope>NUCLEOTIDE SEQUENCE [LARGE SCALE GENOMIC DNA]</scope>
    <source>
        <strain evidence="2 3">BQ1</strain>
    </source>
</reference>
<feature type="domain" description="Thiolase C-terminal" evidence="1">
    <location>
        <begin position="238"/>
        <end position="376"/>
    </location>
</feature>
<dbReference type="Pfam" id="PF22691">
    <property type="entry name" value="Thiolase_C_1"/>
    <property type="match status" value="1"/>
</dbReference>
<dbReference type="Proteomes" id="UP000216225">
    <property type="component" value="Unassembled WGS sequence"/>
</dbReference>
<accession>A0A420KIJ9</accession>
<evidence type="ECO:0000313" key="2">
    <source>
        <dbReference type="EMBL" id="RKJ99752.1"/>
    </source>
</evidence>
<proteinExistence type="predicted"/>
<dbReference type="InterPro" id="IPR002155">
    <property type="entry name" value="Thiolase"/>
</dbReference>
<dbReference type="SUPFAM" id="SSF53901">
    <property type="entry name" value="Thiolase-like"/>
    <property type="match status" value="2"/>
</dbReference>
<dbReference type="PANTHER" id="PTHR42870">
    <property type="entry name" value="ACETYL-COA C-ACETYLTRANSFERASE"/>
    <property type="match status" value="1"/>
</dbReference>
<comment type="caution">
    <text evidence="2">The sequence shown here is derived from an EMBL/GenBank/DDBJ whole genome shotgun (WGS) entry which is preliminary data.</text>
</comment>